<keyword evidence="1" id="KW-0479">Metal-binding</keyword>
<keyword evidence="5" id="KW-0804">Transcription</keyword>
<dbReference type="PANTHER" id="PTHR36206">
    <property type="entry name" value="ASPERCRYPTIN BIOSYNTHESIS CLUSTER-SPECIFIC TRANSCRIPTION REGULATOR ATNN-RELATED"/>
    <property type="match status" value="1"/>
</dbReference>
<dbReference type="InParanoid" id="A0A2J6TII6"/>
<dbReference type="RefSeq" id="XP_024739727.1">
    <property type="nucleotide sequence ID" value="XM_024874424.1"/>
</dbReference>
<dbReference type="Proteomes" id="UP000235371">
    <property type="component" value="Unassembled WGS sequence"/>
</dbReference>
<evidence type="ECO:0000256" key="6">
    <source>
        <dbReference type="ARBA" id="ARBA00023242"/>
    </source>
</evidence>
<evidence type="ECO:0000313" key="9">
    <source>
        <dbReference type="Proteomes" id="UP000235371"/>
    </source>
</evidence>
<evidence type="ECO:0000256" key="3">
    <source>
        <dbReference type="ARBA" id="ARBA00023015"/>
    </source>
</evidence>
<dbReference type="InterPro" id="IPR001138">
    <property type="entry name" value="Zn2Cys6_DnaBD"/>
</dbReference>
<dbReference type="CDD" id="cd00067">
    <property type="entry name" value="GAL4"/>
    <property type="match status" value="1"/>
</dbReference>
<keyword evidence="4" id="KW-0238">DNA-binding</keyword>
<evidence type="ECO:0000256" key="2">
    <source>
        <dbReference type="ARBA" id="ARBA00022833"/>
    </source>
</evidence>
<sequence>METTAATEKTKRSRKSVKRAKTGCITCKIRRVKCDEGKPTCHRCQKFGVKCDGYVRPRKAPPMVKSTRKVLLPKSSIKILLPTFGFENEFKEKTALEIAPYFDSETWRRLVLQTCQVPAIRHAIIAIGALDKTYMTSRTENDSNLDLSEDPDSPNVHRRIALNHYIKAIRSMRESVEHGKQDLRTTLITCLVIACFEAFHGNHPLANAQILTGMSLIYEWKATFSNEIPMGFKSPKPDVVEGDLVQTFGRLEVQTCEYVGMYNRPTATLERQAALRAAGTNVLRKSHIICYFP</sequence>
<dbReference type="STRING" id="1095630.A0A2J6TII6"/>
<keyword evidence="6" id="KW-0539">Nucleus</keyword>
<organism evidence="8 9">
    <name type="scientific">Hyaloscypha bicolor E</name>
    <dbReference type="NCBI Taxonomy" id="1095630"/>
    <lineage>
        <taxon>Eukaryota</taxon>
        <taxon>Fungi</taxon>
        <taxon>Dikarya</taxon>
        <taxon>Ascomycota</taxon>
        <taxon>Pezizomycotina</taxon>
        <taxon>Leotiomycetes</taxon>
        <taxon>Helotiales</taxon>
        <taxon>Hyaloscyphaceae</taxon>
        <taxon>Hyaloscypha</taxon>
        <taxon>Hyaloscypha bicolor</taxon>
    </lineage>
</organism>
<keyword evidence="2" id="KW-0862">Zinc</keyword>
<dbReference type="GO" id="GO:0000981">
    <property type="term" value="F:DNA-binding transcription factor activity, RNA polymerase II-specific"/>
    <property type="evidence" value="ECO:0007669"/>
    <property type="project" value="InterPro"/>
</dbReference>
<protein>
    <recommendedName>
        <fullName evidence="7">Zn(2)-C6 fungal-type domain-containing protein</fullName>
    </recommendedName>
</protein>
<evidence type="ECO:0000256" key="4">
    <source>
        <dbReference type="ARBA" id="ARBA00023125"/>
    </source>
</evidence>
<evidence type="ECO:0000259" key="7">
    <source>
        <dbReference type="PROSITE" id="PS50048"/>
    </source>
</evidence>
<dbReference type="InterPro" id="IPR052360">
    <property type="entry name" value="Transcr_Regulatory_Proteins"/>
</dbReference>
<dbReference type="GO" id="GO:0008270">
    <property type="term" value="F:zinc ion binding"/>
    <property type="evidence" value="ECO:0007669"/>
    <property type="project" value="InterPro"/>
</dbReference>
<dbReference type="EMBL" id="KZ613783">
    <property type="protein sequence ID" value="PMD62823.1"/>
    <property type="molecule type" value="Genomic_DNA"/>
</dbReference>
<proteinExistence type="predicted"/>
<dbReference type="GO" id="GO:0003677">
    <property type="term" value="F:DNA binding"/>
    <property type="evidence" value="ECO:0007669"/>
    <property type="project" value="UniProtKB-KW"/>
</dbReference>
<evidence type="ECO:0000256" key="1">
    <source>
        <dbReference type="ARBA" id="ARBA00022723"/>
    </source>
</evidence>
<dbReference type="PANTHER" id="PTHR36206:SF4">
    <property type="entry name" value="HYPOTHETICAL CONSERVED PROTEIN (EUROFUNG)-RELATED"/>
    <property type="match status" value="1"/>
</dbReference>
<name>A0A2J6TII6_9HELO</name>
<dbReference type="OrthoDB" id="3598904at2759"/>
<dbReference type="GeneID" id="36582504"/>
<accession>A0A2J6TII6</accession>
<feature type="domain" description="Zn(2)-C6 fungal-type" evidence="7">
    <location>
        <begin position="23"/>
        <end position="51"/>
    </location>
</feature>
<dbReference type="SUPFAM" id="SSF57701">
    <property type="entry name" value="Zn2/Cys6 DNA-binding domain"/>
    <property type="match status" value="1"/>
</dbReference>
<keyword evidence="9" id="KW-1185">Reference proteome</keyword>
<dbReference type="InterPro" id="IPR036864">
    <property type="entry name" value="Zn2-C6_fun-type_DNA-bd_sf"/>
</dbReference>
<dbReference type="Pfam" id="PF11951">
    <property type="entry name" value="Fungal_trans_2"/>
    <property type="match status" value="1"/>
</dbReference>
<gene>
    <name evidence="8" type="ORF">K444DRAFT_525204</name>
</gene>
<dbReference type="InterPro" id="IPR021858">
    <property type="entry name" value="Fun_TF"/>
</dbReference>
<dbReference type="Pfam" id="PF00172">
    <property type="entry name" value="Zn_clus"/>
    <property type="match status" value="1"/>
</dbReference>
<evidence type="ECO:0000256" key="5">
    <source>
        <dbReference type="ARBA" id="ARBA00023163"/>
    </source>
</evidence>
<dbReference type="SMART" id="SM00066">
    <property type="entry name" value="GAL4"/>
    <property type="match status" value="1"/>
</dbReference>
<keyword evidence="3" id="KW-0805">Transcription regulation</keyword>
<dbReference type="PROSITE" id="PS00463">
    <property type="entry name" value="ZN2_CY6_FUNGAL_1"/>
    <property type="match status" value="1"/>
</dbReference>
<dbReference type="PROSITE" id="PS50048">
    <property type="entry name" value="ZN2_CY6_FUNGAL_2"/>
    <property type="match status" value="1"/>
</dbReference>
<dbReference type="AlphaFoldDB" id="A0A2J6TII6"/>
<evidence type="ECO:0000313" key="8">
    <source>
        <dbReference type="EMBL" id="PMD62823.1"/>
    </source>
</evidence>
<reference evidence="8 9" key="1">
    <citation type="submission" date="2016-04" db="EMBL/GenBank/DDBJ databases">
        <title>A degradative enzymes factory behind the ericoid mycorrhizal symbiosis.</title>
        <authorList>
            <consortium name="DOE Joint Genome Institute"/>
            <person name="Martino E."/>
            <person name="Morin E."/>
            <person name="Grelet G."/>
            <person name="Kuo A."/>
            <person name="Kohler A."/>
            <person name="Daghino S."/>
            <person name="Barry K."/>
            <person name="Choi C."/>
            <person name="Cichocki N."/>
            <person name="Clum A."/>
            <person name="Copeland A."/>
            <person name="Hainaut M."/>
            <person name="Haridas S."/>
            <person name="Labutti K."/>
            <person name="Lindquist E."/>
            <person name="Lipzen A."/>
            <person name="Khouja H.-R."/>
            <person name="Murat C."/>
            <person name="Ohm R."/>
            <person name="Olson A."/>
            <person name="Spatafora J."/>
            <person name="Veneault-Fourrey C."/>
            <person name="Henrissat B."/>
            <person name="Grigoriev I."/>
            <person name="Martin F."/>
            <person name="Perotto S."/>
        </authorList>
    </citation>
    <scope>NUCLEOTIDE SEQUENCE [LARGE SCALE GENOMIC DNA]</scope>
    <source>
        <strain evidence="8 9">E</strain>
    </source>
</reference>
<dbReference type="Gene3D" id="4.10.240.10">
    <property type="entry name" value="Zn(2)-C6 fungal-type DNA-binding domain"/>
    <property type="match status" value="1"/>
</dbReference>